<organism evidence="1 2">
    <name type="scientific">Diaphorina citri</name>
    <name type="common">Asian citrus psyllid</name>
    <dbReference type="NCBI Taxonomy" id="121845"/>
    <lineage>
        <taxon>Eukaryota</taxon>
        <taxon>Metazoa</taxon>
        <taxon>Ecdysozoa</taxon>
        <taxon>Arthropoda</taxon>
        <taxon>Hexapoda</taxon>
        <taxon>Insecta</taxon>
        <taxon>Pterygota</taxon>
        <taxon>Neoptera</taxon>
        <taxon>Paraneoptera</taxon>
        <taxon>Hemiptera</taxon>
        <taxon>Sternorrhyncha</taxon>
        <taxon>Psylloidea</taxon>
        <taxon>Psyllidae</taxon>
        <taxon>Diaphorininae</taxon>
        <taxon>Diaphorina</taxon>
    </lineage>
</organism>
<dbReference type="KEGG" id="dci:103521559"/>
<dbReference type="Gene3D" id="2.60.40.10">
    <property type="entry name" value="Immunoglobulins"/>
    <property type="match status" value="1"/>
</dbReference>
<name>A0A3Q0JHV7_DIACI</name>
<dbReference type="Proteomes" id="UP000079169">
    <property type="component" value="Unplaced"/>
</dbReference>
<dbReference type="AlphaFoldDB" id="A0A3Q0JHV7"/>
<evidence type="ECO:0000313" key="2">
    <source>
        <dbReference type="RefSeq" id="XP_026687997.1"/>
    </source>
</evidence>
<sequence>MSLGPDESKELSVSVRSKVVKLPENEVQLSSFVVPVEKDDPYQYQWTLLSSPEGGAETSMMDQNKARLQGRKADALPTKPTRLANVINLADSGYLIHSYFENSSGSYSKVH</sequence>
<reference evidence="2" key="1">
    <citation type="submission" date="2025-08" db="UniProtKB">
        <authorList>
            <consortium name="RefSeq"/>
        </authorList>
    </citation>
    <scope>IDENTIFICATION</scope>
</reference>
<dbReference type="GeneID" id="103521559"/>
<dbReference type="RefSeq" id="XP_026687997.1">
    <property type="nucleotide sequence ID" value="XM_026832196.1"/>
</dbReference>
<accession>A0A3Q0JHV7</accession>
<dbReference type="PaxDb" id="121845-A0A3Q0JHV7"/>
<keyword evidence="1" id="KW-1185">Reference proteome</keyword>
<gene>
    <name evidence="2" type="primary">LOC103521559</name>
</gene>
<protein>
    <submittedName>
        <fullName evidence="2">Uncharacterized protein LOC103521559</fullName>
    </submittedName>
</protein>
<proteinExistence type="predicted"/>
<dbReference type="InterPro" id="IPR013783">
    <property type="entry name" value="Ig-like_fold"/>
</dbReference>
<evidence type="ECO:0000313" key="1">
    <source>
        <dbReference type="Proteomes" id="UP000079169"/>
    </source>
</evidence>